<evidence type="ECO:0000256" key="1">
    <source>
        <dbReference type="ARBA" id="ARBA00006181"/>
    </source>
</evidence>
<keyword evidence="6 7" id="KW-0378">Hydrolase</keyword>
<dbReference type="Pfam" id="PF01868">
    <property type="entry name" value="RNase_P-MRP_p29"/>
    <property type="match status" value="1"/>
</dbReference>
<organism evidence="8 9">
    <name type="scientific">Candidatus Argoarchaeum ethanivorans</name>
    <dbReference type="NCBI Taxonomy" id="2608793"/>
    <lineage>
        <taxon>Archaea</taxon>
        <taxon>Methanobacteriati</taxon>
        <taxon>Methanobacteriota</taxon>
        <taxon>Stenosarchaea group</taxon>
        <taxon>Methanomicrobia</taxon>
        <taxon>Methanosarcinales</taxon>
        <taxon>Methanosarcinales incertae sedis</taxon>
        <taxon>GOM Arc I cluster</taxon>
        <taxon>Candidatus Argoarchaeum</taxon>
    </lineage>
</organism>
<comment type="similarity">
    <text evidence="1 7">Belongs to the eukaryotic/archaeal RNase P protein component 1 family.</text>
</comment>
<dbReference type="GO" id="GO:0005737">
    <property type="term" value="C:cytoplasm"/>
    <property type="evidence" value="ECO:0007669"/>
    <property type="project" value="UniProtKB-SubCell"/>
</dbReference>
<protein>
    <recommendedName>
        <fullName evidence="7">Ribonuclease P protein component 1</fullName>
        <shortName evidence="7">RNase P component 1</shortName>
        <ecNumber evidence="7">3.1.26.5</ecNumber>
    </recommendedName>
    <alternativeName>
        <fullName evidence="7">Rpp29</fullName>
    </alternativeName>
</protein>
<dbReference type="NCBIfam" id="NF046110">
    <property type="entry name" value="RNaseP1Mthb"/>
    <property type="match status" value="1"/>
</dbReference>
<keyword evidence="3 7" id="KW-0819">tRNA processing</keyword>
<dbReference type="Proteomes" id="UP000612009">
    <property type="component" value="Unassembled WGS sequence"/>
</dbReference>
<dbReference type="HAMAP" id="MF_00754">
    <property type="entry name" value="RNase_P_1"/>
    <property type="match status" value="1"/>
</dbReference>
<evidence type="ECO:0000313" key="8">
    <source>
        <dbReference type="EMBL" id="CAD6491348.1"/>
    </source>
</evidence>
<comment type="subunit">
    <text evidence="7">Consists of a catalytic RNA component and at least 4-5 protein subunits.</text>
</comment>
<sequence length="99" mass="11239">MNITPHNLIYHELIGLNVTVANSTNTCQNGISGIVVDETKNMLVIETNDSCKQIPKKCNTFHFELGEYHVSVCGSLLLSQPENRIKMRNKKHKLNWRCA</sequence>
<evidence type="ECO:0000256" key="3">
    <source>
        <dbReference type="ARBA" id="ARBA00022694"/>
    </source>
</evidence>
<dbReference type="SMART" id="SM00538">
    <property type="entry name" value="POP4"/>
    <property type="match status" value="1"/>
</dbReference>
<evidence type="ECO:0000313" key="9">
    <source>
        <dbReference type="Proteomes" id="UP000612009"/>
    </source>
</evidence>
<dbReference type="Gene3D" id="2.30.30.210">
    <property type="entry name" value="Ribonuclease P/MRP, subunit p29"/>
    <property type="match status" value="1"/>
</dbReference>
<dbReference type="SUPFAM" id="SSF101744">
    <property type="entry name" value="Rof/RNase P subunit-like"/>
    <property type="match status" value="1"/>
</dbReference>
<dbReference type="GO" id="GO:0006364">
    <property type="term" value="P:rRNA processing"/>
    <property type="evidence" value="ECO:0007669"/>
    <property type="project" value="TreeGrafter"/>
</dbReference>
<proteinExistence type="inferred from homology"/>
<evidence type="ECO:0000256" key="4">
    <source>
        <dbReference type="ARBA" id="ARBA00022722"/>
    </source>
</evidence>
<gene>
    <name evidence="7 8" type="primary">rnp1</name>
    <name evidence="8" type="ORF">LAKADJCE_00103</name>
</gene>
<dbReference type="AlphaFoldDB" id="A0A811T636"/>
<evidence type="ECO:0000256" key="2">
    <source>
        <dbReference type="ARBA" id="ARBA00022490"/>
    </source>
</evidence>
<comment type="catalytic activity">
    <reaction evidence="7">
        <text>Endonucleolytic cleavage of RNA, removing 5'-extranucleotides from tRNA precursor.</text>
        <dbReference type="EC" id="3.1.26.5"/>
    </reaction>
</comment>
<dbReference type="InterPro" id="IPR023538">
    <property type="entry name" value="RNP1"/>
</dbReference>
<evidence type="ECO:0000256" key="5">
    <source>
        <dbReference type="ARBA" id="ARBA00022759"/>
    </source>
</evidence>
<dbReference type="InterPro" id="IPR036980">
    <property type="entry name" value="RNase_P/MRP_Rpp29_sf"/>
</dbReference>
<evidence type="ECO:0000256" key="6">
    <source>
        <dbReference type="ARBA" id="ARBA00022801"/>
    </source>
</evidence>
<comment type="caution">
    <text evidence="8">The sequence shown here is derived from an EMBL/GenBank/DDBJ whole genome shotgun (WGS) entry which is preliminary data.</text>
</comment>
<dbReference type="InterPro" id="IPR002730">
    <property type="entry name" value="Rpp29/RNP1"/>
</dbReference>
<evidence type="ECO:0000256" key="7">
    <source>
        <dbReference type="HAMAP-Rule" id="MF_00754"/>
    </source>
</evidence>
<dbReference type="EMBL" id="CAJHIR010000004">
    <property type="protein sequence ID" value="CAD6491348.1"/>
    <property type="molecule type" value="Genomic_DNA"/>
</dbReference>
<name>A0A811T636_9EURY</name>
<dbReference type="PANTHER" id="PTHR13348:SF0">
    <property type="entry name" value="RIBONUCLEASE P PROTEIN SUBUNIT P29"/>
    <property type="match status" value="1"/>
</dbReference>
<comment type="subcellular location">
    <subcellularLocation>
        <location evidence="7">Cytoplasm</location>
    </subcellularLocation>
</comment>
<dbReference type="GO" id="GO:0004526">
    <property type="term" value="F:ribonuclease P activity"/>
    <property type="evidence" value="ECO:0007669"/>
    <property type="project" value="UniProtKB-UniRule"/>
</dbReference>
<dbReference type="EC" id="3.1.26.5" evidence="7"/>
<keyword evidence="5 7" id="KW-0255">Endonuclease</keyword>
<dbReference type="PANTHER" id="PTHR13348">
    <property type="entry name" value="RIBONUCLEASE P SUBUNIT P29"/>
    <property type="match status" value="1"/>
</dbReference>
<dbReference type="GO" id="GO:0030677">
    <property type="term" value="C:ribonuclease P complex"/>
    <property type="evidence" value="ECO:0007669"/>
    <property type="project" value="UniProtKB-UniRule"/>
</dbReference>
<reference evidence="8" key="1">
    <citation type="submission" date="2020-10" db="EMBL/GenBank/DDBJ databases">
        <authorList>
            <person name="Hahn C.J."/>
            <person name="Laso-Perez R."/>
            <person name="Vulcano F."/>
            <person name="Vaziourakis K.-M."/>
            <person name="Stokke R."/>
            <person name="Steen I.H."/>
            <person name="Teske A."/>
            <person name="Boetius A."/>
            <person name="Liebeke M."/>
            <person name="Amann R."/>
            <person name="Knittel K."/>
        </authorList>
    </citation>
    <scope>NUCLEOTIDE SEQUENCE</scope>
    <source>
        <strain evidence="8">Gfbio:e3339647-f889-4370-9287-4fb5cb688e4c:AG392J18_GoMArc1</strain>
    </source>
</reference>
<dbReference type="GO" id="GO:0000172">
    <property type="term" value="C:ribonuclease MRP complex"/>
    <property type="evidence" value="ECO:0007669"/>
    <property type="project" value="InterPro"/>
</dbReference>
<keyword evidence="2 7" id="KW-0963">Cytoplasm</keyword>
<dbReference type="InterPro" id="IPR023534">
    <property type="entry name" value="Rof/RNase_P-like"/>
</dbReference>
<dbReference type="InterPro" id="IPR016848">
    <property type="entry name" value="RNase_P/MRP_Rpp29-subunit"/>
</dbReference>
<comment type="function">
    <text evidence="7">Part of ribonuclease P, a protein complex that generates mature tRNA molecules by cleaving their 5'-ends.</text>
</comment>
<accession>A0A811T636</accession>
<dbReference type="GO" id="GO:0033204">
    <property type="term" value="F:ribonuclease P RNA binding"/>
    <property type="evidence" value="ECO:0007669"/>
    <property type="project" value="InterPro"/>
</dbReference>
<keyword evidence="4 7" id="KW-0540">Nuclease</keyword>
<dbReference type="GO" id="GO:0001682">
    <property type="term" value="P:tRNA 5'-leader removal"/>
    <property type="evidence" value="ECO:0007669"/>
    <property type="project" value="UniProtKB-UniRule"/>
</dbReference>